<sequence length="362" mass="38444">MPAPVLPDVRAHTDVRAHPDGRPRPDVLTLDEVLAADPAAHRVLTGDRPTGPLHVGHLFGTLATRVALQRHGVETIVVVADYQVIADREDAGDLPGTIREVVLDYLAAGLDPGATTIFTHSAVPAVHQLMLPFLSLVSVAELDRNPTVKAEQAASGRALSGLLLTYPVHQAADVLSVHGTLVPCGRDQLPHLELTRTIARRFNRRYGPVFEEPGALLSDAPLVLGTDGTKMGKSRGNAIELRADADATAAALRGARTDAERVITYEPERRPEVANLLLLGALAAGRTPQDLADEIGDGGAAALKRYVTDAMVAHLAPLRARRTELARDPDVVTDVLARGAARAGELADATLRTVRAAMRQTA</sequence>
<evidence type="ECO:0000256" key="5">
    <source>
        <dbReference type="ARBA" id="ARBA00022840"/>
    </source>
</evidence>
<feature type="compositionally biased region" description="Basic and acidic residues" evidence="10">
    <location>
        <begin position="9"/>
        <end position="23"/>
    </location>
</feature>
<dbReference type="InterPro" id="IPR002306">
    <property type="entry name" value="Trp-tRNA-ligase"/>
</dbReference>
<keyword evidence="3 9" id="KW-0436">Ligase</keyword>
<dbReference type="RefSeq" id="WP_227576389.1">
    <property type="nucleotide sequence ID" value="NZ_CP101987.1"/>
</dbReference>
<dbReference type="PRINTS" id="PR01039">
    <property type="entry name" value="TRNASYNTHTRP"/>
</dbReference>
<keyword evidence="12" id="KW-1185">Reference proteome</keyword>
<dbReference type="Gene3D" id="3.40.50.620">
    <property type="entry name" value="HUPs"/>
    <property type="match status" value="1"/>
</dbReference>
<organism evidence="11 12">
    <name type="scientific">Cellulomonas xiejunii</name>
    <dbReference type="NCBI Taxonomy" id="2968083"/>
    <lineage>
        <taxon>Bacteria</taxon>
        <taxon>Bacillati</taxon>
        <taxon>Actinomycetota</taxon>
        <taxon>Actinomycetes</taxon>
        <taxon>Micrococcales</taxon>
        <taxon>Cellulomonadaceae</taxon>
        <taxon>Cellulomonas</taxon>
    </lineage>
</organism>
<evidence type="ECO:0000313" key="11">
    <source>
        <dbReference type="EMBL" id="UUI71054.1"/>
    </source>
</evidence>
<keyword evidence="5 9" id="KW-0067">ATP-binding</keyword>
<dbReference type="InterPro" id="IPR001412">
    <property type="entry name" value="aa-tRNA-synth_I_CS"/>
</dbReference>
<keyword evidence="7 9" id="KW-0030">Aminoacyl-tRNA synthetase</keyword>
<dbReference type="Proteomes" id="UP001316384">
    <property type="component" value="Chromosome"/>
</dbReference>
<evidence type="ECO:0000313" key="12">
    <source>
        <dbReference type="Proteomes" id="UP001316384"/>
    </source>
</evidence>
<evidence type="ECO:0000256" key="9">
    <source>
        <dbReference type="RuleBase" id="RU363036"/>
    </source>
</evidence>
<dbReference type="InterPro" id="IPR014729">
    <property type="entry name" value="Rossmann-like_a/b/a_fold"/>
</dbReference>
<accession>A0ABY5KL70</accession>
<protein>
    <recommendedName>
        <fullName evidence="2 8">Tryptophan--tRNA ligase</fullName>
        <ecNumber evidence="2 8">6.1.1.2</ecNumber>
    </recommendedName>
</protein>
<dbReference type="PROSITE" id="PS00178">
    <property type="entry name" value="AA_TRNA_LIGASE_I"/>
    <property type="match status" value="1"/>
</dbReference>
<dbReference type="GO" id="GO:0004830">
    <property type="term" value="F:tryptophan-tRNA ligase activity"/>
    <property type="evidence" value="ECO:0007669"/>
    <property type="project" value="UniProtKB-EC"/>
</dbReference>
<dbReference type="SUPFAM" id="SSF52374">
    <property type="entry name" value="Nucleotidylyl transferase"/>
    <property type="match status" value="1"/>
</dbReference>
<comment type="similarity">
    <text evidence="1 9">Belongs to the class-I aminoacyl-tRNA synthetase family.</text>
</comment>
<evidence type="ECO:0000256" key="10">
    <source>
        <dbReference type="SAM" id="MobiDB-lite"/>
    </source>
</evidence>
<keyword evidence="6 9" id="KW-0648">Protein biosynthesis</keyword>
<gene>
    <name evidence="11" type="primary">trpS</name>
    <name evidence="11" type="ORF">NP048_14830</name>
</gene>
<dbReference type="EC" id="6.1.1.2" evidence="2 8"/>
<evidence type="ECO:0000256" key="2">
    <source>
        <dbReference type="ARBA" id="ARBA00013161"/>
    </source>
</evidence>
<proteinExistence type="inferred from homology"/>
<dbReference type="EMBL" id="CP101987">
    <property type="protein sequence ID" value="UUI71054.1"/>
    <property type="molecule type" value="Genomic_DNA"/>
</dbReference>
<dbReference type="Pfam" id="PF00579">
    <property type="entry name" value="tRNA-synt_1b"/>
    <property type="match status" value="1"/>
</dbReference>
<reference evidence="11 12" key="1">
    <citation type="submission" date="2022-07" db="EMBL/GenBank/DDBJ databases">
        <title>Novel species in genus cellulomonas.</title>
        <authorList>
            <person name="Ye L."/>
        </authorList>
    </citation>
    <scope>NUCLEOTIDE SEQUENCE [LARGE SCALE GENOMIC DNA]</scope>
    <source>
        <strain evidence="12">zg-B89</strain>
    </source>
</reference>
<keyword evidence="4 9" id="KW-0547">Nucleotide-binding</keyword>
<evidence type="ECO:0000256" key="8">
    <source>
        <dbReference type="NCBIfam" id="TIGR00233"/>
    </source>
</evidence>
<dbReference type="PANTHER" id="PTHR43766:SF1">
    <property type="entry name" value="TRYPTOPHAN--TRNA LIGASE, MITOCHONDRIAL"/>
    <property type="match status" value="1"/>
</dbReference>
<dbReference type="Gene3D" id="1.10.240.10">
    <property type="entry name" value="Tyrosyl-Transfer RNA Synthetase"/>
    <property type="match status" value="1"/>
</dbReference>
<dbReference type="InterPro" id="IPR050203">
    <property type="entry name" value="Trp-tRNA_synthetase"/>
</dbReference>
<dbReference type="InterPro" id="IPR002305">
    <property type="entry name" value="aa-tRNA-synth_Ic"/>
</dbReference>
<evidence type="ECO:0000256" key="1">
    <source>
        <dbReference type="ARBA" id="ARBA00005594"/>
    </source>
</evidence>
<feature type="region of interest" description="Disordered" evidence="10">
    <location>
        <begin position="1"/>
        <end position="23"/>
    </location>
</feature>
<name>A0ABY5KL70_9CELL</name>
<dbReference type="PANTHER" id="PTHR43766">
    <property type="entry name" value="TRYPTOPHAN--TRNA LIGASE, MITOCHONDRIAL"/>
    <property type="match status" value="1"/>
</dbReference>
<dbReference type="NCBIfam" id="TIGR00233">
    <property type="entry name" value="trpS"/>
    <property type="match status" value="1"/>
</dbReference>
<evidence type="ECO:0000256" key="6">
    <source>
        <dbReference type="ARBA" id="ARBA00022917"/>
    </source>
</evidence>
<evidence type="ECO:0000256" key="4">
    <source>
        <dbReference type="ARBA" id="ARBA00022741"/>
    </source>
</evidence>
<evidence type="ECO:0000256" key="3">
    <source>
        <dbReference type="ARBA" id="ARBA00022598"/>
    </source>
</evidence>
<evidence type="ECO:0000256" key="7">
    <source>
        <dbReference type="ARBA" id="ARBA00023146"/>
    </source>
</evidence>